<accession>A0A7K1XU60</accession>
<evidence type="ECO:0000313" key="3">
    <source>
        <dbReference type="EMBL" id="MXV14337.1"/>
    </source>
</evidence>
<dbReference type="Gene3D" id="1.10.260.40">
    <property type="entry name" value="lambda repressor-like DNA-binding domains"/>
    <property type="match status" value="1"/>
</dbReference>
<evidence type="ECO:0000313" key="4">
    <source>
        <dbReference type="Proteomes" id="UP000451233"/>
    </source>
</evidence>
<comment type="caution">
    <text evidence="3">The sequence shown here is derived from an EMBL/GenBank/DDBJ whole genome shotgun (WGS) entry which is preliminary data.</text>
</comment>
<dbReference type="PROSITE" id="PS50943">
    <property type="entry name" value="HTH_CROC1"/>
    <property type="match status" value="1"/>
</dbReference>
<dbReference type="Pfam" id="PF01381">
    <property type="entry name" value="HTH_3"/>
    <property type="match status" value="1"/>
</dbReference>
<evidence type="ECO:0000256" key="1">
    <source>
        <dbReference type="ARBA" id="ARBA00023125"/>
    </source>
</evidence>
<protein>
    <submittedName>
        <fullName evidence="3">Helix-turn-helix domain-containing protein</fullName>
    </submittedName>
</protein>
<dbReference type="GO" id="GO:0003700">
    <property type="term" value="F:DNA-binding transcription factor activity"/>
    <property type="evidence" value="ECO:0007669"/>
    <property type="project" value="TreeGrafter"/>
</dbReference>
<keyword evidence="4" id="KW-1185">Reference proteome</keyword>
<dbReference type="InterPro" id="IPR050807">
    <property type="entry name" value="TransReg_Diox_bact_type"/>
</dbReference>
<sequence length="74" mass="8434">MNEQRDKKRLEDFGKHLKDLRDKLGLSQDTVVARCDVTKGNLSNIENGKKDFNFTTLLEIAKGLGVKPKELLDF</sequence>
<dbReference type="InterPro" id="IPR010982">
    <property type="entry name" value="Lambda_DNA-bd_dom_sf"/>
</dbReference>
<dbReference type="CDD" id="cd00093">
    <property type="entry name" value="HTH_XRE"/>
    <property type="match status" value="1"/>
</dbReference>
<dbReference type="InterPro" id="IPR001387">
    <property type="entry name" value="Cro/C1-type_HTH"/>
</dbReference>
<dbReference type="SUPFAM" id="SSF47413">
    <property type="entry name" value="lambda repressor-like DNA-binding domains"/>
    <property type="match status" value="1"/>
</dbReference>
<evidence type="ECO:0000259" key="2">
    <source>
        <dbReference type="PROSITE" id="PS50943"/>
    </source>
</evidence>
<dbReference type="GO" id="GO:0005829">
    <property type="term" value="C:cytosol"/>
    <property type="evidence" value="ECO:0007669"/>
    <property type="project" value="TreeGrafter"/>
</dbReference>
<reference evidence="3 4" key="1">
    <citation type="submission" date="2019-11" db="EMBL/GenBank/DDBJ databases">
        <title>Pedobacter sp. HMF7056 Genome sequencing and assembly.</title>
        <authorList>
            <person name="Kang H."/>
            <person name="Kim H."/>
            <person name="Joh K."/>
        </authorList>
    </citation>
    <scope>NUCLEOTIDE SEQUENCE [LARGE SCALE GENOMIC DNA]</scope>
    <source>
        <strain evidence="3 4">HMF7056</strain>
    </source>
</reference>
<dbReference type="SMART" id="SM00530">
    <property type="entry name" value="HTH_XRE"/>
    <property type="match status" value="1"/>
</dbReference>
<keyword evidence="1" id="KW-0238">DNA-binding</keyword>
<proteinExistence type="predicted"/>
<feature type="domain" description="HTH cro/C1-type" evidence="2">
    <location>
        <begin position="17"/>
        <end position="71"/>
    </location>
</feature>
<dbReference type="EMBL" id="WVHS01000001">
    <property type="protein sequence ID" value="MXV14337.1"/>
    <property type="molecule type" value="Genomic_DNA"/>
</dbReference>
<name>A0A7K1XU60_9SPHI</name>
<dbReference type="AlphaFoldDB" id="A0A7K1XU60"/>
<dbReference type="Proteomes" id="UP000451233">
    <property type="component" value="Unassembled WGS sequence"/>
</dbReference>
<dbReference type="GO" id="GO:0003677">
    <property type="term" value="F:DNA binding"/>
    <property type="evidence" value="ECO:0007669"/>
    <property type="project" value="UniProtKB-KW"/>
</dbReference>
<gene>
    <name evidence="3" type="ORF">GS398_03425</name>
</gene>
<organism evidence="3 4">
    <name type="scientific">Hufsiella ginkgonis</name>
    <dbReference type="NCBI Taxonomy" id="2695274"/>
    <lineage>
        <taxon>Bacteria</taxon>
        <taxon>Pseudomonadati</taxon>
        <taxon>Bacteroidota</taxon>
        <taxon>Sphingobacteriia</taxon>
        <taxon>Sphingobacteriales</taxon>
        <taxon>Sphingobacteriaceae</taxon>
        <taxon>Hufsiella</taxon>
    </lineage>
</organism>
<dbReference type="PANTHER" id="PTHR46797:SF1">
    <property type="entry name" value="METHYLPHOSPHONATE SYNTHASE"/>
    <property type="match status" value="1"/>
</dbReference>
<dbReference type="PANTHER" id="PTHR46797">
    <property type="entry name" value="HTH-TYPE TRANSCRIPTIONAL REGULATOR"/>
    <property type="match status" value="1"/>
</dbReference>